<evidence type="ECO:0000313" key="3">
    <source>
        <dbReference type="Proteomes" id="UP001283361"/>
    </source>
</evidence>
<accession>A0AAE1D6E2</accession>
<dbReference type="AlphaFoldDB" id="A0AAE1D6E2"/>
<dbReference type="EMBL" id="JAWDGP010005174">
    <property type="protein sequence ID" value="KAK3759046.1"/>
    <property type="molecule type" value="Genomic_DNA"/>
</dbReference>
<keyword evidence="3" id="KW-1185">Reference proteome</keyword>
<evidence type="ECO:0000313" key="2">
    <source>
        <dbReference type="EMBL" id="KAK3759046.1"/>
    </source>
</evidence>
<dbReference type="Proteomes" id="UP001283361">
    <property type="component" value="Unassembled WGS sequence"/>
</dbReference>
<protein>
    <submittedName>
        <fullName evidence="2">Uncharacterized protein</fullName>
    </submittedName>
</protein>
<organism evidence="2 3">
    <name type="scientific">Elysia crispata</name>
    <name type="common">lettuce slug</name>
    <dbReference type="NCBI Taxonomy" id="231223"/>
    <lineage>
        <taxon>Eukaryota</taxon>
        <taxon>Metazoa</taxon>
        <taxon>Spiralia</taxon>
        <taxon>Lophotrochozoa</taxon>
        <taxon>Mollusca</taxon>
        <taxon>Gastropoda</taxon>
        <taxon>Heterobranchia</taxon>
        <taxon>Euthyneura</taxon>
        <taxon>Panpulmonata</taxon>
        <taxon>Sacoglossa</taxon>
        <taxon>Placobranchoidea</taxon>
        <taxon>Plakobranchidae</taxon>
        <taxon>Elysia</taxon>
    </lineage>
</organism>
<feature type="region of interest" description="Disordered" evidence="1">
    <location>
        <begin position="1"/>
        <end position="31"/>
    </location>
</feature>
<evidence type="ECO:0000256" key="1">
    <source>
        <dbReference type="SAM" id="MobiDB-lite"/>
    </source>
</evidence>
<feature type="region of interest" description="Disordered" evidence="1">
    <location>
        <begin position="77"/>
        <end position="108"/>
    </location>
</feature>
<reference evidence="2" key="1">
    <citation type="journal article" date="2023" name="G3 (Bethesda)">
        <title>A reference genome for the long-term kleptoplast-retaining sea slug Elysia crispata morphotype clarki.</title>
        <authorList>
            <person name="Eastman K.E."/>
            <person name="Pendleton A.L."/>
            <person name="Shaikh M.A."/>
            <person name="Suttiyut T."/>
            <person name="Ogas R."/>
            <person name="Tomko P."/>
            <person name="Gavelis G."/>
            <person name="Widhalm J.R."/>
            <person name="Wisecaver J.H."/>
        </authorList>
    </citation>
    <scope>NUCLEOTIDE SEQUENCE</scope>
    <source>
        <strain evidence="2">ECLA1</strain>
    </source>
</reference>
<comment type="caution">
    <text evidence="2">The sequence shown here is derived from an EMBL/GenBank/DDBJ whole genome shotgun (WGS) entry which is preliminary data.</text>
</comment>
<sequence>MAEYQVKNEGKHGKYIDSKSKKEGEDDTARQRLAHKEVQTLLHITLNRDYYSDSANIPPYKALFKDIFATLRKNRIEEQPDLDPERRHAACSPITSPTAEGGRGVDGR</sequence>
<name>A0AAE1D6E2_9GAST</name>
<gene>
    <name evidence="2" type="ORF">RRG08_022035</name>
</gene>
<feature type="compositionally biased region" description="Basic and acidic residues" evidence="1">
    <location>
        <begin position="77"/>
        <end position="88"/>
    </location>
</feature>
<proteinExistence type="predicted"/>